<protein>
    <submittedName>
        <fullName evidence="3">ADP-ribosyltransferase</fullName>
    </submittedName>
</protein>
<feature type="region of interest" description="Disordered" evidence="1">
    <location>
        <begin position="328"/>
        <end position="596"/>
    </location>
</feature>
<name>A0ABW6PCR9_9NOCA</name>
<comment type="caution">
    <text evidence="3">The sequence shown here is derived from an EMBL/GenBank/DDBJ whole genome shotgun (WGS) entry which is preliminary data.</text>
</comment>
<proteinExistence type="predicted"/>
<feature type="region of interest" description="Disordered" evidence="1">
    <location>
        <begin position="1209"/>
        <end position="1230"/>
    </location>
</feature>
<keyword evidence="4" id="KW-1185">Reference proteome</keyword>
<feature type="compositionally biased region" description="Basic and acidic residues" evidence="1">
    <location>
        <begin position="494"/>
        <end position="515"/>
    </location>
</feature>
<feature type="region of interest" description="Disordered" evidence="1">
    <location>
        <begin position="902"/>
        <end position="980"/>
    </location>
</feature>
<reference evidence="3 4" key="1">
    <citation type="submission" date="2024-10" db="EMBL/GenBank/DDBJ databases">
        <title>The Natural Products Discovery Center: Release of the First 8490 Sequenced Strains for Exploring Actinobacteria Biosynthetic Diversity.</title>
        <authorList>
            <person name="Kalkreuter E."/>
            <person name="Kautsar S.A."/>
            <person name="Yang D."/>
            <person name="Bader C.D."/>
            <person name="Teijaro C.N."/>
            <person name="Fluegel L."/>
            <person name="Davis C.M."/>
            <person name="Simpson J.R."/>
            <person name="Lauterbach L."/>
            <person name="Steele A.D."/>
            <person name="Gui C."/>
            <person name="Meng S."/>
            <person name="Li G."/>
            <person name="Viehrig K."/>
            <person name="Ye F."/>
            <person name="Su P."/>
            <person name="Kiefer A.F."/>
            <person name="Nichols A."/>
            <person name="Cepeda A.J."/>
            <person name="Yan W."/>
            <person name="Fan B."/>
            <person name="Jiang Y."/>
            <person name="Adhikari A."/>
            <person name="Zheng C.-J."/>
            <person name="Schuster L."/>
            <person name="Cowan T.M."/>
            <person name="Smanski M.J."/>
            <person name="Chevrette M.G."/>
            <person name="De Carvalho L.P.S."/>
            <person name="Shen B."/>
        </authorList>
    </citation>
    <scope>NUCLEOTIDE SEQUENCE [LARGE SCALE GENOMIC DNA]</scope>
    <source>
        <strain evidence="3 4">NPDC004119</strain>
    </source>
</reference>
<dbReference type="SUPFAM" id="SSF56399">
    <property type="entry name" value="ADP-ribosylation"/>
    <property type="match status" value="2"/>
</dbReference>
<dbReference type="Gene3D" id="3.90.176.10">
    <property type="entry name" value="Toxin ADP-ribosyltransferase, Chain A, domain 1"/>
    <property type="match status" value="2"/>
</dbReference>
<feature type="domain" description="ADP ribosyltransferase" evidence="2">
    <location>
        <begin position="191"/>
        <end position="313"/>
    </location>
</feature>
<dbReference type="Pfam" id="PF03496">
    <property type="entry name" value="ADPrib_exo_Tox"/>
    <property type="match status" value="2"/>
</dbReference>
<evidence type="ECO:0000313" key="3">
    <source>
        <dbReference type="EMBL" id="MFF0500924.1"/>
    </source>
</evidence>
<feature type="domain" description="ADP ribosyltransferase" evidence="2">
    <location>
        <begin position="588"/>
        <end position="726"/>
    </location>
</feature>
<dbReference type="EMBL" id="JBIAMT010000007">
    <property type="protein sequence ID" value="MFF0500924.1"/>
    <property type="molecule type" value="Genomic_DNA"/>
</dbReference>
<feature type="compositionally biased region" description="Basic and acidic residues" evidence="1">
    <location>
        <begin position="963"/>
        <end position="980"/>
    </location>
</feature>
<feature type="region of interest" description="Disordered" evidence="1">
    <location>
        <begin position="1010"/>
        <end position="1044"/>
    </location>
</feature>
<dbReference type="RefSeq" id="WP_387400632.1">
    <property type="nucleotide sequence ID" value="NZ_JBIAMT010000007.1"/>
</dbReference>
<feature type="region of interest" description="Disordered" evidence="1">
    <location>
        <begin position="744"/>
        <end position="794"/>
    </location>
</feature>
<feature type="compositionally biased region" description="Basic and acidic residues" evidence="1">
    <location>
        <begin position="784"/>
        <end position="794"/>
    </location>
</feature>
<evidence type="ECO:0000256" key="1">
    <source>
        <dbReference type="SAM" id="MobiDB-lite"/>
    </source>
</evidence>
<feature type="compositionally biased region" description="Basic and acidic residues" evidence="1">
    <location>
        <begin position="748"/>
        <end position="758"/>
    </location>
</feature>
<feature type="compositionally biased region" description="Basic and acidic residues" evidence="1">
    <location>
        <begin position="336"/>
        <end position="348"/>
    </location>
</feature>
<dbReference type="PROSITE" id="PS51996">
    <property type="entry name" value="TR_MART"/>
    <property type="match status" value="2"/>
</dbReference>
<feature type="compositionally biased region" description="Basic and acidic residues" evidence="1">
    <location>
        <begin position="945"/>
        <end position="956"/>
    </location>
</feature>
<accession>A0ABW6PCR9</accession>
<feature type="compositionally biased region" description="Pro residues" evidence="1">
    <location>
        <begin position="1"/>
        <end position="11"/>
    </location>
</feature>
<feature type="compositionally biased region" description="Low complexity" evidence="1">
    <location>
        <begin position="470"/>
        <end position="479"/>
    </location>
</feature>
<dbReference type="Proteomes" id="UP001601442">
    <property type="component" value="Unassembled WGS sequence"/>
</dbReference>
<feature type="region of interest" description="Disordered" evidence="1">
    <location>
        <begin position="1"/>
        <end position="52"/>
    </location>
</feature>
<dbReference type="InterPro" id="IPR003540">
    <property type="entry name" value="ADP-ribosyltransferase"/>
</dbReference>
<sequence>MHPSPTHPANPRPHNGVPHEGGHPAPPADSPQHRSNHPANEYGSFVGQDGYRHFSTDAAGEQYGERVLGHVLEGLPPELRNAVHAYTVQSLPNGFLRAGDPLGSVGHYFQHLENESHGVHALAPLNSGRMPGSRAELENMLRNPHATDVQRAWIQHTLAAPDVFTRVNEMWGNYQRHNQLHGYFGEPPTVDAFRRRIAAIDAALNRPLPEPVSAIRGMHDISFLTAGDGRPLGSRDPRELIGVSQTERGYMSTSLGANPTVVDGRPFEYRMRLDLPEGTHGLWMGQRSAYPDQRELILPRETEYRIVNVTQIGTANGRPVFEIHAEVVPHSSPPRPDGHPAEPARPETPRSQSRPSDVTPAGRHEMPTPRDINPSPENARAARQSESPAPNRAVADSSTPSPTSHPHHEASAPSRSEQPRRSNPSTAHTATARAAEDVAPGRTIGMHADAGAPVSRAGERFAPSHSAEGSPPSARPAPHSSDRGSTEPTAPSAHSDRPLPDSRSHSPERHSREDGTSTAGAAQPRGEMPPRHGGETAARGDHDTRHPEDIRRSERMRSDPARRDEQRDQSRSDRSETRLHDDNAPHRHNEPTADQRRALHAYTDPDAGLYTDLNNRLRDNSELDPTQHQLAQDISAGLGNLPAHAGTVWRGTSLSPEELARYIPGETVTEAAFTSTSRDPRRIFTGNVEFVIHSSTGRDISGLSARPGEREVLFDRNTTFEVRGVVHDPSAGLFGRTRIYLYESPPQHSEHPSEHFGTHENPGAEHTAGSSEHSAEPAPTILHGSDRTAIGDDPQTRRVYENLRTEGEHDVIVHGNRFGRPTPGNEGETDPHHVAEAIRNNPDYRPGTPVRLVACHAGNDIGWAQRLADELGVPVRAPSDTVGVRRAPDSPAVVHDGGHWVTFHPSETHSSANEPTHHAPDPNAPHTTDGHRDGWDIMADSEPDPPNHPRLPHDHSTAPLSNEPKEIAHLGDHPGGVERDEHGLISAVDGRPVEQYTDATARDRANQFRAAAQDNRPRPGESQQQATKRVLRSQREGTYVSPSTHGSVNAVVVDRRTGSVYEGTNGDGSSLIPQNRLHPALAENLRKMQELGRQQPGGGYPELDRNGYPETLRRDYPGYPQGTRPHPHFDNPLGHAEVKAANEALWARERENEIRRATGRIELPTGADALAELYSQTYRPFRPDAPQPVPYCANCHHMMGAAQNYAGRHEGFPPSADNLVDAYREQDDTK</sequence>
<evidence type="ECO:0000259" key="2">
    <source>
        <dbReference type="Pfam" id="PF03496"/>
    </source>
</evidence>
<gene>
    <name evidence="3" type="ORF">ACFYU5_31320</name>
</gene>
<evidence type="ECO:0000313" key="4">
    <source>
        <dbReference type="Proteomes" id="UP001601442"/>
    </source>
</evidence>
<organism evidence="3 4">
    <name type="scientific">Nocardia aobensis</name>
    <dbReference type="NCBI Taxonomy" id="257277"/>
    <lineage>
        <taxon>Bacteria</taxon>
        <taxon>Bacillati</taxon>
        <taxon>Actinomycetota</taxon>
        <taxon>Actinomycetes</taxon>
        <taxon>Mycobacteriales</taxon>
        <taxon>Nocardiaceae</taxon>
        <taxon>Nocardia</taxon>
    </lineage>
</organism>
<feature type="compositionally biased region" description="Basic and acidic residues" evidence="1">
    <location>
        <begin position="528"/>
        <end position="596"/>
    </location>
</feature>